<dbReference type="AlphaFoldDB" id="A0A4T0R697"/>
<keyword evidence="11 19" id="KW-1133">Transmembrane helix</keyword>
<keyword evidence="12" id="KW-0811">Translocation</keyword>
<dbReference type="InterPro" id="IPR036187">
    <property type="entry name" value="DNA_mismatch_repair_MutS_sf"/>
</dbReference>
<evidence type="ECO:0000259" key="20">
    <source>
        <dbReference type="SMART" id="SM00533"/>
    </source>
</evidence>
<dbReference type="InterPro" id="IPR027417">
    <property type="entry name" value="P-loop_NTPase"/>
</dbReference>
<dbReference type="PRINTS" id="PR00616">
    <property type="entry name" value="CCAATSUBUNTB"/>
</dbReference>
<name>A0A4T0R697_9BASI</name>
<dbReference type="PROSITE" id="PS51152">
    <property type="entry name" value="NFYA_HAP2_2"/>
    <property type="match status" value="1"/>
</dbReference>
<dbReference type="GO" id="GO:0030983">
    <property type="term" value="F:mismatched DNA binding"/>
    <property type="evidence" value="ECO:0007669"/>
    <property type="project" value="InterPro"/>
</dbReference>
<keyword evidence="7" id="KW-0547">Nucleotide-binding</keyword>
<evidence type="ECO:0000256" key="13">
    <source>
        <dbReference type="ARBA" id="ARBA00023015"/>
    </source>
</evidence>
<evidence type="ECO:0000256" key="18">
    <source>
        <dbReference type="SAM" id="MobiDB-lite"/>
    </source>
</evidence>
<keyword evidence="17" id="KW-0539">Nucleus</keyword>
<feature type="compositionally biased region" description="Basic and acidic residues" evidence="18">
    <location>
        <begin position="363"/>
        <end position="378"/>
    </location>
</feature>
<comment type="caution">
    <text evidence="22">The sequence shown here is derived from an EMBL/GenBank/DDBJ whole genome shotgun (WGS) entry which is preliminary data.</text>
</comment>
<dbReference type="Pfam" id="PF03839">
    <property type="entry name" value="Sec62"/>
    <property type="match status" value="1"/>
</dbReference>
<dbReference type="SMART" id="SM00534">
    <property type="entry name" value="MUTSac"/>
    <property type="match status" value="1"/>
</dbReference>
<dbReference type="Pfam" id="PF00488">
    <property type="entry name" value="MutS_V"/>
    <property type="match status" value="1"/>
</dbReference>
<organism evidence="22 23">
    <name type="scientific">Wallemia mellicola</name>
    <dbReference type="NCBI Taxonomy" id="1708541"/>
    <lineage>
        <taxon>Eukaryota</taxon>
        <taxon>Fungi</taxon>
        <taxon>Dikarya</taxon>
        <taxon>Basidiomycota</taxon>
        <taxon>Wallemiomycotina</taxon>
        <taxon>Wallemiomycetes</taxon>
        <taxon>Wallemiales</taxon>
        <taxon>Wallemiaceae</taxon>
        <taxon>Wallemia</taxon>
    </lineage>
</organism>
<dbReference type="InterPro" id="IPR000432">
    <property type="entry name" value="DNA_mismatch_repair_MutS_C"/>
</dbReference>
<evidence type="ECO:0000256" key="1">
    <source>
        <dbReference type="ARBA" id="ARBA00004123"/>
    </source>
</evidence>
<dbReference type="EMBL" id="SPRO01000005">
    <property type="protein sequence ID" value="TIC33422.1"/>
    <property type="molecule type" value="Genomic_DNA"/>
</dbReference>
<dbReference type="SUPFAM" id="SSF48334">
    <property type="entry name" value="DNA repair protein MutS, domain III"/>
    <property type="match status" value="1"/>
</dbReference>
<dbReference type="GO" id="GO:0005634">
    <property type="term" value="C:nucleus"/>
    <property type="evidence" value="ECO:0007669"/>
    <property type="project" value="UniProtKB-SubCell"/>
</dbReference>
<dbReference type="Gene3D" id="6.10.250.2430">
    <property type="match status" value="1"/>
</dbReference>
<evidence type="ECO:0000256" key="8">
    <source>
        <dbReference type="ARBA" id="ARBA00022824"/>
    </source>
</evidence>
<feature type="compositionally biased region" description="Basic and acidic residues" evidence="18">
    <location>
        <begin position="277"/>
        <end position="293"/>
    </location>
</feature>
<dbReference type="GO" id="GO:0031204">
    <property type="term" value="P:post-translational protein targeting to membrane, translocation"/>
    <property type="evidence" value="ECO:0007669"/>
    <property type="project" value="TreeGrafter"/>
</dbReference>
<evidence type="ECO:0000256" key="19">
    <source>
        <dbReference type="SAM" id="Phobius"/>
    </source>
</evidence>
<comment type="similarity">
    <text evidence="3">Belongs to the SEC62 family.</text>
</comment>
<evidence type="ECO:0000256" key="16">
    <source>
        <dbReference type="ARBA" id="ARBA00023163"/>
    </source>
</evidence>
<sequence length="1166" mass="132161">MPAMKLHSKATLRFLFQTANTAIMEQQQKIPVDLKNVVSFLREKSGMKIRNGALSGKRAEYFKGRSAIKALLSPGYAKLKNVPPITTEADANKVLHSIIPFAYFLRVDRGNPIGGKDSPRELKINNQQLFNPDDYYVWLYAGSQLRAMLGSAALVAVIFIGVMFPLWPTSLRIGVWYLSVAVLGLIGVFFIIAIIRLIIYIITMFTASPGVWIFPNLFEDVGFIDSFIPLYEWDYPKKKKTGKKKAKKESKESTSQENLQPQENVASNNTSAAPSDSDARADSPKEDMSTLERHRSVIKPVKEYFKGNNFDDLTTGDLYAVYAQRPQNSAYTGLPVIGGQNYNELPTLRSLLPEEISSNGDSVQDRDFDYNEDNKDDSSAGYQDDQDESYEAEYEQVEDNTLYSHQVEEPVAVPLNEEFLDKTGDEEPLYVNAKQYHRILKRRQTRQRLEELNRISKERKPYLHESRHRHAKRRPRGAGGRFLTATERYQRYERYGSYDRDTPSEISHVDTEVDNIVIEKITVTFNLNKDKLAAAYFDTLTRKIYVMQDTSDSSNYDLAMSILHQLQPNEIYCSLTVPDGFIKVIKLFIANVKPDALLQLAPWKEFSYESSKSRILQLSIGSDSHLDSTSQPSWVNPLGQMESDTMDSRLKEMYLSGFINFNYRLSIGAIGCLILVLQRHIAQDSATTITSASCRVEDLDLSGLETWQIDKVMQIDNDALMALSVFSIILTEELYEGIAALAALESKQLITDILKAFDINICHTVKNVITSTIDFNDSKAEHRLIITTGLDDELDNLRQQFNELDSFLVQVAQEIHEETPSNIANEINVVYFPQIGYLIALDIVNNGYENIEDRDMIGAEIAWEYQTLYFKSDRMRELDYHLGDMATLIADRETEIIYELTQHVLGYSNELSIMAENISELDVLLAMTRVSEVHGFSKPLMTDNPMIRISNGRHPLQELCVRTFVQNDTHLKKSLEMRVKIDDDIDIIESRKITPFSAVVPMTPNKQRSGTLSNVVQNKMQDIAHSTMIITGANGSGKSVYLKQVGLIVILAQIGCYVPAESATIGIIDKCKRRIIIKSKHLEAVTHAMRNATGRSLVLWDEFGKGTLPSDEVATDTLDEDPTDELLVAQDITRRFLEWDIEEAYAHNNNSSAIREYLVDEILSHE</sequence>
<keyword evidence="10" id="KW-0653">Protein transport</keyword>
<feature type="region of interest" description="Disordered" evidence="18">
    <location>
        <begin position="242"/>
        <end position="293"/>
    </location>
</feature>
<dbReference type="InterPro" id="IPR011553">
    <property type="entry name" value="Sec62_asco"/>
</dbReference>
<keyword evidence="6 19" id="KW-0812">Transmembrane</keyword>
<keyword evidence="13" id="KW-0805">Transcription regulation</keyword>
<evidence type="ECO:0000256" key="14">
    <source>
        <dbReference type="ARBA" id="ARBA00023125"/>
    </source>
</evidence>
<dbReference type="Gene3D" id="1.10.1420.10">
    <property type="match status" value="2"/>
</dbReference>
<dbReference type="InterPro" id="IPR007696">
    <property type="entry name" value="DNA_mismatch_repair_MutS_core"/>
</dbReference>
<feature type="compositionally biased region" description="Polar residues" evidence="18">
    <location>
        <begin position="256"/>
        <end position="270"/>
    </location>
</feature>
<reference evidence="22 23" key="1">
    <citation type="submission" date="2019-03" db="EMBL/GenBank/DDBJ databases">
        <title>Sequencing 25 genomes of Wallemia mellicola.</title>
        <authorList>
            <person name="Gostincar C."/>
        </authorList>
    </citation>
    <scope>NUCLEOTIDE SEQUENCE [LARGE SCALE GENOMIC DNA]</scope>
    <source>
        <strain evidence="22 23">EXF-8738</strain>
    </source>
</reference>
<evidence type="ECO:0000259" key="21">
    <source>
        <dbReference type="SMART" id="SM00534"/>
    </source>
</evidence>
<keyword evidence="8" id="KW-0256">Endoplasmic reticulum</keyword>
<dbReference type="GO" id="GO:0006298">
    <property type="term" value="P:mismatch repair"/>
    <property type="evidence" value="ECO:0007669"/>
    <property type="project" value="InterPro"/>
</dbReference>
<evidence type="ECO:0000256" key="2">
    <source>
        <dbReference type="ARBA" id="ARBA00004477"/>
    </source>
</evidence>
<dbReference type="PANTHER" id="PTHR12443:SF9">
    <property type="entry name" value="TRANSLOCATION PROTEIN SEC62"/>
    <property type="match status" value="1"/>
</dbReference>
<dbReference type="InterPro" id="IPR001289">
    <property type="entry name" value="NFYA"/>
</dbReference>
<evidence type="ECO:0000256" key="9">
    <source>
        <dbReference type="ARBA" id="ARBA00022840"/>
    </source>
</evidence>
<feature type="region of interest" description="Disordered" evidence="18">
    <location>
        <begin position="355"/>
        <end position="391"/>
    </location>
</feature>
<dbReference type="SUPFAM" id="SSF52540">
    <property type="entry name" value="P-loop containing nucleoside triphosphate hydrolases"/>
    <property type="match status" value="1"/>
</dbReference>
<keyword evidence="5" id="KW-0813">Transport</keyword>
<dbReference type="SMART" id="SM00533">
    <property type="entry name" value="MUTSd"/>
    <property type="match status" value="1"/>
</dbReference>
<evidence type="ECO:0000256" key="11">
    <source>
        <dbReference type="ARBA" id="ARBA00022989"/>
    </source>
</evidence>
<evidence type="ECO:0000313" key="22">
    <source>
        <dbReference type="EMBL" id="TIC33422.1"/>
    </source>
</evidence>
<feature type="domain" description="DNA mismatch repair proteins mutS family" evidence="21">
    <location>
        <begin position="1025"/>
        <end position="1164"/>
    </location>
</feature>
<dbReference type="Pfam" id="PF02045">
    <property type="entry name" value="CBFB_NFYA"/>
    <property type="match status" value="1"/>
</dbReference>
<evidence type="ECO:0000256" key="7">
    <source>
        <dbReference type="ARBA" id="ARBA00022741"/>
    </source>
</evidence>
<dbReference type="Gene3D" id="3.40.50.300">
    <property type="entry name" value="P-loop containing nucleotide triphosphate hydrolases"/>
    <property type="match status" value="1"/>
</dbReference>
<dbReference type="PANTHER" id="PTHR12443">
    <property type="entry name" value="TRANSLOCATION PROTEIN SEC62"/>
    <property type="match status" value="1"/>
</dbReference>
<evidence type="ECO:0000256" key="17">
    <source>
        <dbReference type="ARBA" id="ARBA00023242"/>
    </source>
</evidence>
<dbReference type="SMART" id="SM00521">
    <property type="entry name" value="CBF"/>
    <property type="match status" value="1"/>
</dbReference>
<feature type="transmembrane region" description="Helical" evidence="19">
    <location>
        <begin position="173"/>
        <end position="199"/>
    </location>
</feature>
<evidence type="ECO:0000256" key="4">
    <source>
        <dbReference type="ARBA" id="ARBA00021257"/>
    </source>
</evidence>
<feature type="domain" description="DNA mismatch repair protein MutS core" evidence="20">
    <location>
        <begin position="650"/>
        <end position="960"/>
    </location>
</feature>
<evidence type="ECO:0000313" key="23">
    <source>
        <dbReference type="Proteomes" id="UP000305647"/>
    </source>
</evidence>
<evidence type="ECO:0000256" key="6">
    <source>
        <dbReference type="ARBA" id="ARBA00022692"/>
    </source>
</evidence>
<gene>
    <name evidence="22" type="ORF">E3Q10_00794</name>
</gene>
<keyword evidence="9" id="KW-0067">ATP-binding</keyword>
<dbReference type="GO" id="GO:0005524">
    <property type="term" value="F:ATP binding"/>
    <property type="evidence" value="ECO:0007669"/>
    <property type="project" value="UniProtKB-KW"/>
</dbReference>
<evidence type="ECO:0000256" key="15">
    <source>
        <dbReference type="ARBA" id="ARBA00023136"/>
    </source>
</evidence>
<comment type="subcellular location">
    <subcellularLocation>
        <location evidence="2">Endoplasmic reticulum membrane</location>
        <topology evidence="2">Multi-pass membrane protein</topology>
    </subcellularLocation>
    <subcellularLocation>
        <location evidence="1">Nucleus</location>
    </subcellularLocation>
</comment>
<evidence type="ECO:0000256" key="10">
    <source>
        <dbReference type="ARBA" id="ARBA00022927"/>
    </source>
</evidence>
<proteinExistence type="inferred from homology"/>
<dbReference type="NCBIfam" id="TIGR00869">
    <property type="entry name" value="sec62"/>
    <property type="match status" value="1"/>
</dbReference>
<accession>A0A4T0R697</accession>
<feature type="transmembrane region" description="Helical" evidence="19">
    <location>
        <begin position="147"/>
        <end position="167"/>
    </location>
</feature>
<evidence type="ECO:0000256" key="12">
    <source>
        <dbReference type="ARBA" id="ARBA00023010"/>
    </source>
</evidence>
<evidence type="ECO:0000256" key="5">
    <source>
        <dbReference type="ARBA" id="ARBA00022448"/>
    </source>
</evidence>
<protein>
    <recommendedName>
        <fullName evidence="4">Translocation protein SEC62</fullName>
    </recommendedName>
</protein>
<evidence type="ECO:0000256" key="3">
    <source>
        <dbReference type="ARBA" id="ARBA00010604"/>
    </source>
</evidence>
<dbReference type="Proteomes" id="UP000305647">
    <property type="component" value="Unassembled WGS sequence"/>
</dbReference>
<dbReference type="InterPro" id="IPR004728">
    <property type="entry name" value="Sec62"/>
</dbReference>
<keyword evidence="14" id="KW-0238">DNA-binding</keyword>
<keyword evidence="16" id="KW-0804">Transcription</keyword>
<keyword evidence="15 19" id="KW-0472">Membrane</keyword>
<dbReference type="GO" id="GO:0005789">
    <property type="term" value="C:endoplasmic reticulum membrane"/>
    <property type="evidence" value="ECO:0007669"/>
    <property type="project" value="UniProtKB-SubCell"/>
</dbReference>
<dbReference type="GO" id="GO:0003700">
    <property type="term" value="F:DNA-binding transcription factor activity"/>
    <property type="evidence" value="ECO:0007669"/>
    <property type="project" value="InterPro"/>
</dbReference>